<reference evidence="2 3" key="1">
    <citation type="submission" date="2018-07" db="EMBL/GenBank/DDBJ databases">
        <title>Genomic Encyclopedia of Type Strains, Phase IV (KMG-IV): sequencing the most valuable type-strain genomes for metagenomic binning, comparative biology and taxonomic classification.</title>
        <authorList>
            <person name="Goeker M."/>
        </authorList>
    </citation>
    <scope>NUCLEOTIDE SEQUENCE [LARGE SCALE GENOMIC DNA]</scope>
    <source>
        <strain evidence="2 3">DSM 44290</strain>
    </source>
</reference>
<dbReference type="PANTHER" id="PTHR39441">
    <property type="entry name" value="DUF2252 DOMAIN-CONTAINING PROTEIN"/>
    <property type="match status" value="1"/>
</dbReference>
<evidence type="ECO:0000313" key="3">
    <source>
        <dbReference type="Proteomes" id="UP000254869"/>
    </source>
</evidence>
<dbReference type="Proteomes" id="UP000254869">
    <property type="component" value="Unassembled WGS sequence"/>
</dbReference>
<proteinExistence type="predicted"/>
<keyword evidence="3" id="KW-1185">Reference proteome</keyword>
<evidence type="ECO:0000313" key="2">
    <source>
        <dbReference type="EMBL" id="RDI68884.1"/>
    </source>
</evidence>
<sequence length="461" mass="50341">MVTATVRATGEDLASAEVGKATRKRVPRSSLGRWEPGADRPDPIAILERQAATRVPMLVPIRYGRMAAGLFPFYRGAPAIMAADLAASPNTGLTVQLCGDAHLSNFGLFASPERSLVFDVNDFDETLPGPFEWDVKRLVASVAVAARANGDNDSDAEAAATAAATGYRETMNRLAGLGETDVWYEMIDAERAAELLRPRVRKRTEKIITKARTRTSLQALDKLTAPGPDGEPRIREDPPLVLTLPDIERAPLEAILADYRNSLPDERQVLLDRYQLRDYAMKVVGVGSVGTRCFIALLTGRAIGDPLFLQVKQAEESVLAPYVHAHHSQPAHRTHLPHQGHRVVHGQRLTQSASDIFLGWATGPDGLFYYWRQLRDMKGALSIDDMGPAELRQYAALCGYTLARGHARSGDRLAIAAYLGTGDVFDRAMGEFAMAYTEQTATDYEALTTAIESGRITAEDA</sequence>
<dbReference type="STRING" id="1210086.GCA_001613105_00273"/>
<feature type="region of interest" description="Disordered" evidence="1">
    <location>
        <begin position="1"/>
        <end position="37"/>
    </location>
</feature>
<gene>
    <name evidence="2" type="ORF">DFR76_101420</name>
</gene>
<dbReference type="RefSeq" id="WP_067990613.1">
    <property type="nucleotide sequence ID" value="NZ_QQBC01000001.1"/>
</dbReference>
<dbReference type="PANTHER" id="PTHR39441:SF1">
    <property type="entry name" value="DUF2252 DOMAIN-CONTAINING PROTEIN"/>
    <property type="match status" value="1"/>
</dbReference>
<dbReference type="EMBL" id="QQBC01000001">
    <property type="protein sequence ID" value="RDI68884.1"/>
    <property type="molecule type" value="Genomic_DNA"/>
</dbReference>
<accession>A0A370IHE8</accession>
<dbReference type="Pfam" id="PF10009">
    <property type="entry name" value="DUF2252"/>
    <property type="match status" value="1"/>
</dbReference>
<protein>
    <submittedName>
        <fullName evidence="2">Uncharacterized protein (DUF2252 family)</fullName>
    </submittedName>
</protein>
<evidence type="ECO:0000256" key="1">
    <source>
        <dbReference type="SAM" id="MobiDB-lite"/>
    </source>
</evidence>
<dbReference type="InterPro" id="IPR018721">
    <property type="entry name" value="DUF2252"/>
</dbReference>
<organism evidence="2 3">
    <name type="scientific">Nocardia pseudobrasiliensis</name>
    <dbReference type="NCBI Taxonomy" id="45979"/>
    <lineage>
        <taxon>Bacteria</taxon>
        <taxon>Bacillati</taxon>
        <taxon>Actinomycetota</taxon>
        <taxon>Actinomycetes</taxon>
        <taxon>Mycobacteriales</taxon>
        <taxon>Nocardiaceae</taxon>
        <taxon>Nocardia</taxon>
    </lineage>
</organism>
<comment type="caution">
    <text evidence="2">The sequence shown here is derived from an EMBL/GenBank/DDBJ whole genome shotgun (WGS) entry which is preliminary data.</text>
</comment>
<name>A0A370IHE8_9NOCA</name>
<dbReference type="AlphaFoldDB" id="A0A370IHE8"/>